<evidence type="ECO:0008006" key="2">
    <source>
        <dbReference type="Google" id="ProtNLM"/>
    </source>
</evidence>
<dbReference type="Gene3D" id="2.60.120.620">
    <property type="entry name" value="q2cbj1_9rhob like domain"/>
    <property type="match status" value="1"/>
</dbReference>
<organism evidence="1">
    <name type="scientific">marine metagenome</name>
    <dbReference type="NCBI Taxonomy" id="408172"/>
    <lineage>
        <taxon>unclassified sequences</taxon>
        <taxon>metagenomes</taxon>
        <taxon>ecological metagenomes</taxon>
    </lineage>
</organism>
<gene>
    <name evidence="1" type="ORF">METZ01_LOCUS422673</name>
</gene>
<name>A0A382XG47_9ZZZZ</name>
<feature type="non-terminal residue" evidence="1">
    <location>
        <position position="125"/>
    </location>
</feature>
<evidence type="ECO:0000313" key="1">
    <source>
        <dbReference type="EMBL" id="SVD69819.1"/>
    </source>
</evidence>
<reference evidence="1" key="1">
    <citation type="submission" date="2018-05" db="EMBL/GenBank/DDBJ databases">
        <authorList>
            <person name="Lanie J.A."/>
            <person name="Ng W.-L."/>
            <person name="Kazmierczak K.M."/>
            <person name="Andrzejewski T.M."/>
            <person name="Davidsen T.M."/>
            <person name="Wayne K.J."/>
            <person name="Tettelin H."/>
            <person name="Glass J.I."/>
            <person name="Rusch D."/>
            <person name="Podicherti R."/>
            <person name="Tsui H.-C.T."/>
            <person name="Winkler M.E."/>
        </authorList>
    </citation>
    <scope>NUCLEOTIDE SEQUENCE</scope>
</reference>
<dbReference type="EMBL" id="UINC01167353">
    <property type="protein sequence ID" value="SVD69819.1"/>
    <property type="molecule type" value="Genomic_DNA"/>
</dbReference>
<dbReference type="SUPFAM" id="SSF51197">
    <property type="entry name" value="Clavaminate synthase-like"/>
    <property type="match status" value="1"/>
</dbReference>
<accession>A0A382XG47</accession>
<protein>
    <recommendedName>
        <fullName evidence="2">Phytanoyl-CoA dioxygenase family protein</fullName>
    </recommendedName>
</protein>
<dbReference type="AlphaFoldDB" id="A0A382XG47"/>
<sequence>MNQREKFLFDLNGYLVLEDVLSPDEVAAANAAVEHHADLIGNRDPGLSEDAVGLRGDEGRGEFQQNPLTFDRPWCDPFRRMLAHPRVIDVFNEVLGPGFRLDHGPVLIRMRHGTEGHRLHGGTTF</sequence>
<proteinExistence type="predicted"/>